<dbReference type="SUPFAM" id="SSF64182">
    <property type="entry name" value="DHH phosphoesterases"/>
    <property type="match status" value="1"/>
</dbReference>
<comment type="caution">
    <text evidence="1">The sequence shown here is derived from an EMBL/GenBank/DDBJ whole genome shotgun (WGS) entry which is preliminary data.</text>
</comment>
<dbReference type="PANTHER" id="PTHR47618:SF1">
    <property type="entry name" value="BIFUNCTIONAL OLIGORIBONUCLEASE AND PAP PHOSPHATASE NRNA"/>
    <property type="match status" value="1"/>
</dbReference>
<name>A0A1F5NR45_9BACT</name>
<dbReference type="AlphaFoldDB" id="A0A1F5NR45"/>
<evidence type="ECO:0000313" key="1">
    <source>
        <dbReference type="EMBL" id="OGE80022.1"/>
    </source>
</evidence>
<dbReference type="Proteomes" id="UP000176233">
    <property type="component" value="Unassembled WGS sequence"/>
</dbReference>
<sequence>MIWLPNHLKFMDSTQTLINKVSQVQSILIITAGNTGDGLASGLALQAFLSKLEKEVKLLSYTQINPRFGFLEGTSGVSQQIDLTKSFVINVATGRTRLEELSYKKQTDQLSIYLKPVKGEFGPTDISFGSSNFPFELVILIGVSALEQLGEFYNQNAPLFFETPILNIDFRGSNENYAQFNLVDLTATSCSEIVLDLINKFESTLLDESMATQLLAGIIAETNSFQHVRTTPQTFLKASQLVSLGAKQQEIINHLYKSKSLGLLKLWGRVLARLKQDFNNLLVYSAVNQSDLDKAQATQEDANSIIKEMAANLGFAKIFVFLKEEANATTTVFCQSHLPLPLASMFSQFQPESFNHQTIKFTILKPLMETEKQVLQILGNEVLRAKL</sequence>
<evidence type="ECO:0000313" key="2">
    <source>
        <dbReference type="Proteomes" id="UP000176233"/>
    </source>
</evidence>
<dbReference type="InterPro" id="IPR038763">
    <property type="entry name" value="DHH_sf"/>
</dbReference>
<accession>A0A1F5NR45</accession>
<proteinExistence type="predicted"/>
<dbReference type="Gene3D" id="3.90.1640.10">
    <property type="entry name" value="inorganic pyrophosphatase (n-terminal core)"/>
    <property type="match status" value="2"/>
</dbReference>
<gene>
    <name evidence="1" type="ORF">A2660_02925</name>
</gene>
<dbReference type="Gene3D" id="3.10.310.30">
    <property type="match status" value="1"/>
</dbReference>
<reference evidence="1 2" key="1">
    <citation type="journal article" date="2016" name="Nat. Commun.">
        <title>Thousands of microbial genomes shed light on interconnected biogeochemical processes in an aquifer system.</title>
        <authorList>
            <person name="Anantharaman K."/>
            <person name="Brown C.T."/>
            <person name="Hug L.A."/>
            <person name="Sharon I."/>
            <person name="Castelle C.J."/>
            <person name="Probst A.J."/>
            <person name="Thomas B.C."/>
            <person name="Singh A."/>
            <person name="Wilkins M.J."/>
            <person name="Karaoz U."/>
            <person name="Brodie E.L."/>
            <person name="Williams K.H."/>
            <person name="Hubbard S.S."/>
            <person name="Banfield J.F."/>
        </authorList>
    </citation>
    <scope>NUCLEOTIDE SEQUENCE [LARGE SCALE GENOMIC DNA]</scope>
</reference>
<organism evidence="1 2">
    <name type="scientific">Candidatus Doudnabacteria bacterium RIFCSPHIGHO2_01_FULL_45_18</name>
    <dbReference type="NCBI Taxonomy" id="1817823"/>
    <lineage>
        <taxon>Bacteria</taxon>
        <taxon>Candidatus Doudnaibacteriota</taxon>
    </lineage>
</organism>
<evidence type="ECO:0008006" key="3">
    <source>
        <dbReference type="Google" id="ProtNLM"/>
    </source>
</evidence>
<dbReference type="InterPro" id="IPR051319">
    <property type="entry name" value="Oligoribo/pAp-PDE_c-di-AMP_PDE"/>
</dbReference>
<dbReference type="EMBL" id="MFEJ01000023">
    <property type="protein sequence ID" value="OGE80022.1"/>
    <property type="molecule type" value="Genomic_DNA"/>
</dbReference>
<protein>
    <recommendedName>
        <fullName evidence="3">DHHA1 domain-containing protein</fullName>
    </recommendedName>
</protein>
<dbReference type="PANTHER" id="PTHR47618">
    <property type="entry name" value="BIFUNCTIONAL OLIGORIBONUCLEASE AND PAP PHOSPHATASE NRNA"/>
    <property type="match status" value="1"/>
</dbReference>